<dbReference type="EMBL" id="JBFAKC010000005">
    <property type="protein sequence ID" value="MEV0708646.1"/>
    <property type="molecule type" value="Genomic_DNA"/>
</dbReference>
<feature type="region of interest" description="Disordered" evidence="1">
    <location>
        <begin position="103"/>
        <end position="125"/>
    </location>
</feature>
<keyword evidence="5" id="KW-1185">Reference proteome</keyword>
<dbReference type="InterPro" id="IPR049449">
    <property type="entry name" value="TesB_ACOT8-like_N"/>
</dbReference>
<evidence type="ECO:0000256" key="1">
    <source>
        <dbReference type="SAM" id="MobiDB-lite"/>
    </source>
</evidence>
<dbReference type="Pfam" id="PF13622">
    <property type="entry name" value="4HBT_3"/>
    <property type="match status" value="1"/>
</dbReference>
<gene>
    <name evidence="4" type="ORF">AB0I48_13860</name>
</gene>
<dbReference type="Pfam" id="PF20789">
    <property type="entry name" value="4HBT_3C"/>
    <property type="match status" value="1"/>
</dbReference>
<name>A0ABV3FTW3_9NOCA</name>
<organism evidence="4 5">
    <name type="scientific">Nocardia aurea</name>
    <dbReference type="NCBI Taxonomy" id="2144174"/>
    <lineage>
        <taxon>Bacteria</taxon>
        <taxon>Bacillati</taxon>
        <taxon>Actinomycetota</taxon>
        <taxon>Actinomycetes</taxon>
        <taxon>Mycobacteriales</taxon>
        <taxon>Nocardiaceae</taxon>
        <taxon>Nocardia</taxon>
    </lineage>
</organism>
<dbReference type="SUPFAM" id="SSF54637">
    <property type="entry name" value="Thioesterase/thiol ester dehydrase-isomerase"/>
    <property type="match status" value="1"/>
</dbReference>
<dbReference type="Proteomes" id="UP001551695">
    <property type="component" value="Unassembled WGS sequence"/>
</dbReference>
<dbReference type="InterPro" id="IPR042171">
    <property type="entry name" value="Acyl-CoA_hotdog"/>
</dbReference>
<evidence type="ECO:0000313" key="4">
    <source>
        <dbReference type="EMBL" id="MEV0708646.1"/>
    </source>
</evidence>
<proteinExistence type="predicted"/>
<dbReference type="RefSeq" id="WP_355089781.1">
    <property type="nucleotide sequence ID" value="NZ_JBEXKW010000079.1"/>
</dbReference>
<reference evidence="4 5" key="1">
    <citation type="submission" date="2024-06" db="EMBL/GenBank/DDBJ databases">
        <title>The Natural Products Discovery Center: Release of the First 8490 Sequenced Strains for Exploring Actinobacteria Biosynthetic Diversity.</title>
        <authorList>
            <person name="Kalkreuter E."/>
            <person name="Kautsar S.A."/>
            <person name="Yang D."/>
            <person name="Bader C.D."/>
            <person name="Teijaro C.N."/>
            <person name="Fluegel L."/>
            <person name="Davis C.M."/>
            <person name="Simpson J.R."/>
            <person name="Lauterbach L."/>
            <person name="Steele A.D."/>
            <person name="Gui C."/>
            <person name="Meng S."/>
            <person name="Li G."/>
            <person name="Viehrig K."/>
            <person name="Ye F."/>
            <person name="Su P."/>
            <person name="Kiefer A.F."/>
            <person name="Nichols A."/>
            <person name="Cepeda A.J."/>
            <person name="Yan W."/>
            <person name="Fan B."/>
            <person name="Jiang Y."/>
            <person name="Adhikari A."/>
            <person name="Zheng C.-J."/>
            <person name="Schuster L."/>
            <person name="Cowan T.M."/>
            <person name="Smanski M.J."/>
            <person name="Chevrette M.G."/>
            <person name="De Carvalho L.P.S."/>
            <person name="Shen B."/>
        </authorList>
    </citation>
    <scope>NUCLEOTIDE SEQUENCE [LARGE SCALE GENOMIC DNA]</scope>
    <source>
        <strain evidence="4 5">NPDC050403</strain>
    </source>
</reference>
<sequence length="262" mass="27619">MIGFFTRHGDTLVAEEITRSPWSRRHLTGPALCGLLARELETHCPAGAVPVRLTVDLFRAVLDQPLAVRGDVVSKGGRATVADAAIVQDDQVRARATALFLATGTPPPERSRKPADEFPVPPPGAVAPGRAPLFRSGDRDWSHDNADHQNGDRKICWMAVLPLVAGEPTSPFECAAMAADLTNQVCHWGSRGVGYINADVTLTLSRLPSGGELGLRGENAVASAGISIGTATLYDRAGALGTCVVTALSNAERQVDLTAGDR</sequence>
<evidence type="ECO:0000313" key="5">
    <source>
        <dbReference type="Proteomes" id="UP001551695"/>
    </source>
</evidence>
<evidence type="ECO:0000259" key="3">
    <source>
        <dbReference type="Pfam" id="PF20789"/>
    </source>
</evidence>
<evidence type="ECO:0000259" key="2">
    <source>
        <dbReference type="Pfam" id="PF13622"/>
    </source>
</evidence>
<dbReference type="Gene3D" id="2.40.160.210">
    <property type="entry name" value="Acyl-CoA thioesterase, double hotdog domain"/>
    <property type="match status" value="1"/>
</dbReference>
<protein>
    <submittedName>
        <fullName evidence="4">Acyl-CoA thioesterase domain-containing protein</fullName>
    </submittedName>
</protein>
<accession>A0ABV3FTW3</accession>
<dbReference type="InterPro" id="IPR029069">
    <property type="entry name" value="HotDog_dom_sf"/>
</dbReference>
<dbReference type="InterPro" id="IPR049450">
    <property type="entry name" value="ACOT8-like_C"/>
</dbReference>
<feature type="domain" description="Acyl-CoA thioesterase-like C-terminal" evidence="3">
    <location>
        <begin position="133"/>
        <end position="244"/>
    </location>
</feature>
<comment type="caution">
    <text evidence="4">The sequence shown here is derived from an EMBL/GenBank/DDBJ whole genome shotgun (WGS) entry which is preliminary data.</text>
</comment>
<feature type="domain" description="Acyl-CoA thioesterase-like N-terminal HotDog" evidence="2">
    <location>
        <begin position="19"/>
        <end position="100"/>
    </location>
</feature>